<feature type="domain" description="Methyltransferase" evidence="1">
    <location>
        <begin position="44"/>
        <end position="101"/>
    </location>
</feature>
<keyword evidence="2" id="KW-0489">Methyltransferase</keyword>
<protein>
    <submittedName>
        <fullName evidence="2">S-adenosyl-L-methionine-dependent methyltransferase</fullName>
    </submittedName>
</protein>
<dbReference type="Pfam" id="PF13649">
    <property type="entry name" value="Methyltransf_25"/>
    <property type="match status" value="1"/>
</dbReference>
<dbReference type="CDD" id="cd02440">
    <property type="entry name" value="AdoMet_MTases"/>
    <property type="match status" value="1"/>
</dbReference>
<dbReference type="AlphaFoldDB" id="A0A835Z0F3"/>
<dbReference type="Gene3D" id="3.40.50.150">
    <property type="entry name" value="Vaccinia Virus protein VP39"/>
    <property type="match status" value="1"/>
</dbReference>
<sequence length="216" mass="22824">MLLNQPDPWGAHASMYDKGFAPITSMYAFDMLQFAQLPSGSTCVDVGCGPGVAAAIAAQRGVHVIATDFSQGMVDMATAKLKALGLPFEAKVMVMMAAELPGFVVPEQFPTGVPALFKAEVEAAGFQDVTVRSVSHDVVFESGKDMIDAFADHPFMKAVPAAMVPRAKRVIYETVTGTSIADEDGAIETLPQLREPVHVRNCIGHICIGTKPTAGG</sequence>
<dbReference type="InterPro" id="IPR029063">
    <property type="entry name" value="SAM-dependent_MTases_sf"/>
</dbReference>
<comment type="caution">
    <text evidence="2">The sequence shown here is derived from an EMBL/GenBank/DDBJ whole genome shotgun (WGS) entry which is preliminary data.</text>
</comment>
<keyword evidence="3" id="KW-1185">Reference proteome</keyword>
<dbReference type="GO" id="GO:0008168">
    <property type="term" value="F:methyltransferase activity"/>
    <property type="evidence" value="ECO:0007669"/>
    <property type="project" value="UniProtKB-KW"/>
</dbReference>
<keyword evidence="2" id="KW-0808">Transferase</keyword>
<dbReference type="InterPro" id="IPR041698">
    <property type="entry name" value="Methyltransf_25"/>
</dbReference>
<evidence type="ECO:0000313" key="3">
    <source>
        <dbReference type="Proteomes" id="UP000664859"/>
    </source>
</evidence>
<accession>A0A835Z0F3</accession>
<name>A0A835Z0F3_9STRA</name>
<proteinExistence type="predicted"/>
<gene>
    <name evidence="2" type="ORF">JKP88DRAFT_348391</name>
</gene>
<dbReference type="Proteomes" id="UP000664859">
    <property type="component" value="Unassembled WGS sequence"/>
</dbReference>
<reference evidence="2" key="1">
    <citation type="submission" date="2021-02" db="EMBL/GenBank/DDBJ databases">
        <title>First Annotated Genome of the Yellow-green Alga Tribonema minus.</title>
        <authorList>
            <person name="Mahan K.M."/>
        </authorList>
    </citation>
    <scope>NUCLEOTIDE SEQUENCE</scope>
    <source>
        <strain evidence="2">UTEX B ZZ1240</strain>
    </source>
</reference>
<evidence type="ECO:0000313" key="2">
    <source>
        <dbReference type="EMBL" id="KAG5184971.1"/>
    </source>
</evidence>
<dbReference type="EMBL" id="JAFCMP010000146">
    <property type="protein sequence ID" value="KAG5184971.1"/>
    <property type="molecule type" value="Genomic_DNA"/>
</dbReference>
<organism evidence="2 3">
    <name type="scientific">Tribonema minus</name>
    <dbReference type="NCBI Taxonomy" id="303371"/>
    <lineage>
        <taxon>Eukaryota</taxon>
        <taxon>Sar</taxon>
        <taxon>Stramenopiles</taxon>
        <taxon>Ochrophyta</taxon>
        <taxon>PX clade</taxon>
        <taxon>Xanthophyceae</taxon>
        <taxon>Tribonematales</taxon>
        <taxon>Tribonemataceae</taxon>
        <taxon>Tribonema</taxon>
    </lineage>
</organism>
<dbReference type="GO" id="GO:0032259">
    <property type="term" value="P:methylation"/>
    <property type="evidence" value="ECO:0007669"/>
    <property type="project" value="UniProtKB-KW"/>
</dbReference>
<evidence type="ECO:0000259" key="1">
    <source>
        <dbReference type="Pfam" id="PF13649"/>
    </source>
</evidence>
<dbReference type="SUPFAM" id="SSF53335">
    <property type="entry name" value="S-adenosyl-L-methionine-dependent methyltransferases"/>
    <property type="match status" value="1"/>
</dbReference>
<dbReference type="OrthoDB" id="6329284at2759"/>